<reference evidence="1" key="1">
    <citation type="journal article" date="2020" name="Nature">
        <title>Giant virus diversity and host interactions through global metagenomics.</title>
        <authorList>
            <person name="Schulz F."/>
            <person name="Roux S."/>
            <person name="Paez-Espino D."/>
            <person name="Jungbluth S."/>
            <person name="Walsh D.A."/>
            <person name="Denef V.J."/>
            <person name="McMahon K.D."/>
            <person name="Konstantinidis K.T."/>
            <person name="Eloe-Fadrosh E.A."/>
            <person name="Kyrpides N.C."/>
            <person name="Woyke T."/>
        </authorList>
    </citation>
    <scope>NUCLEOTIDE SEQUENCE</scope>
    <source>
        <strain evidence="1">GVMAG-M-3300021473-15</strain>
    </source>
</reference>
<name>A0A6C0CRG9_9ZZZZ</name>
<organism evidence="1">
    <name type="scientific">viral metagenome</name>
    <dbReference type="NCBI Taxonomy" id="1070528"/>
    <lineage>
        <taxon>unclassified sequences</taxon>
        <taxon>metagenomes</taxon>
        <taxon>organismal metagenomes</taxon>
    </lineage>
</organism>
<protein>
    <submittedName>
        <fullName evidence="1">Uncharacterized protein</fullName>
    </submittedName>
</protein>
<dbReference type="AlphaFoldDB" id="A0A6C0CRG9"/>
<dbReference type="EMBL" id="MN739477">
    <property type="protein sequence ID" value="QHT06883.1"/>
    <property type="molecule type" value="Genomic_DNA"/>
</dbReference>
<sequence>MDSIERCTECEKLLDLYDRYTDHRVFPYDIQNACVMHSRKLHLLYDMYQITHHHLHYCPVRQRSTQILEHVPSLKICILLRILHDDLYFAVRNQEYVYKNMFKQFESTNSG</sequence>
<accession>A0A6C0CRG9</accession>
<evidence type="ECO:0000313" key="1">
    <source>
        <dbReference type="EMBL" id="QHT06883.1"/>
    </source>
</evidence>
<proteinExistence type="predicted"/>